<dbReference type="EMBL" id="HACA01020199">
    <property type="protein sequence ID" value="CDW37560.1"/>
    <property type="molecule type" value="Transcribed_RNA"/>
</dbReference>
<reference evidence="1" key="1">
    <citation type="submission" date="2014-05" db="EMBL/GenBank/DDBJ databases">
        <authorList>
            <person name="Chronopoulou M."/>
        </authorList>
    </citation>
    <scope>NUCLEOTIDE SEQUENCE</scope>
    <source>
        <tissue evidence="1">Whole organism</tissue>
    </source>
</reference>
<name>A0A0K2UHK8_LEPSM</name>
<evidence type="ECO:0000313" key="1">
    <source>
        <dbReference type="EMBL" id="CDW37560.1"/>
    </source>
</evidence>
<sequence>MGKSPCYITFSRGSSAPTRNSIYIVGYISQSLCKNLLCLHISKNIYL</sequence>
<dbReference type="AlphaFoldDB" id="A0A0K2UHK8"/>
<protein>
    <submittedName>
        <fullName evidence="1">Uncharacterized protein</fullName>
    </submittedName>
</protein>
<proteinExistence type="predicted"/>
<organism evidence="1">
    <name type="scientific">Lepeophtheirus salmonis</name>
    <name type="common">Salmon louse</name>
    <name type="synonym">Caligus salmonis</name>
    <dbReference type="NCBI Taxonomy" id="72036"/>
    <lineage>
        <taxon>Eukaryota</taxon>
        <taxon>Metazoa</taxon>
        <taxon>Ecdysozoa</taxon>
        <taxon>Arthropoda</taxon>
        <taxon>Crustacea</taxon>
        <taxon>Multicrustacea</taxon>
        <taxon>Hexanauplia</taxon>
        <taxon>Copepoda</taxon>
        <taxon>Siphonostomatoida</taxon>
        <taxon>Caligidae</taxon>
        <taxon>Lepeophtheirus</taxon>
    </lineage>
</organism>
<accession>A0A0K2UHK8</accession>